<dbReference type="InterPro" id="IPR001106">
    <property type="entry name" value="Aromatic_Lyase"/>
</dbReference>
<evidence type="ECO:0000313" key="3">
    <source>
        <dbReference type="Proteomes" id="UP000186292"/>
    </source>
</evidence>
<dbReference type="Proteomes" id="UP000186292">
    <property type="component" value="Unassembled WGS sequence"/>
</dbReference>
<reference evidence="3" key="1">
    <citation type="submission" date="2017-01" db="EMBL/GenBank/DDBJ databases">
        <authorList>
            <person name="Varghese N."/>
            <person name="Submissions S."/>
        </authorList>
    </citation>
    <scope>NUCLEOTIDE SEQUENCE [LARGE SCALE GENOMIC DNA]</scope>
    <source>
        <strain evidence="3">DSM 44531</strain>
    </source>
</reference>
<evidence type="ECO:0000256" key="1">
    <source>
        <dbReference type="ARBA" id="ARBA00023239"/>
    </source>
</evidence>
<organism evidence="2 3">
    <name type="scientific">Corynebacterium appendicis CIP 107643</name>
    <dbReference type="NCBI Taxonomy" id="1161099"/>
    <lineage>
        <taxon>Bacteria</taxon>
        <taxon>Bacillati</taxon>
        <taxon>Actinomycetota</taxon>
        <taxon>Actinomycetes</taxon>
        <taxon>Mycobacteriales</taxon>
        <taxon>Corynebacteriaceae</taxon>
        <taxon>Corynebacterium</taxon>
    </lineage>
</organism>
<protein>
    <submittedName>
        <fullName evidence="2">Histidine ammonia-lyase</fullName>
    </submittedName>
</protein>
<dbReference type="Pfam" id="PF00221">
    <property type="entry name" value="Lyase_aromatic"/>
    <property type="match status" value="1"/>
</dbReference>
<evidence type="ECO:0000313" key="2">
    <source>
        <dbReference type="EMBL" id="SIS47844.1"/>
    </source>
</evidence>
<dbReference type="InterPro" id="IPR008948">
    <property type="entry name" value="L-Aspartase-like"/>
</dbReference>
<dbReference type="Gene3D" id="1.10.275.10">
    <property type="entry name" value="Fumarase/aspartase (N-terminal domain)"/>
    <property type="match status" value="1"/>
</dbReference>
<dbReference type="SUPFAM" id="SSF48557">
    <property type="entry name" value="L-aspartase-like"/>
    <property type="match status" value="1"/>
</dbReference>
<sequence length="371" mass="40613">MFRVSDVSQWVLSGHLGTRLTEKREVIEQQREQVDRYLETGGVAYGFTTLFGHLDAFATSPSALLLEGHTVGRPSPITQDLFRSILAVKLCQLSNGGSGISPETFDLLIETFQTPPTNVEIDLEASYGCGDVVPGAWLAKSLFESEPDLRAGDLMCLMNGSYFGAGVALHTNSEMRDLFEEAWETLNAARETALAVQGDSTVQLPVSLRDLQPLRIVIDRAEKNLQIALEHSLNANSGNPLFEFERGTAKPVSNSSFLDFQLSLSLNETTETCKVVSSYLVGATRWLDHLAEATLADEAKPLSVQFPKISKAYHDTIVASSGNASYAQAESRDIEDVSDSSLIRALKLKRFLGLLSHQIGFLTSILKLLEN</sequence>
<dbReference type="RefSeq" id="WP_084560592.1">
    <property type="nucleotide sequence ID" value="NZ_CP046976.1"/>
</dbReference>
<proteinExistence type="predicted"/>
<dbReference type="GO" id="GO:0016841">
    <property type="term" value="F:ammonia-lyase activity"/>
    <property type="evidence" value="ECO:0007669"/>
    <property type="project" value="UniProtKB-ARBA"/>
</dbReference>
<dbReference type="AlphaFoldDB" id="A0A1N7JF07"/>
<accession>A0A1N7JF07</accession>
<dbReference type="STRING" id="1161099.SAMN05444817_106107"/>
<dbReference type="OrthoDB" id="5147310at2"/>
<name>A0A1N7JF07_9CORY</name>
<dbReference type="InterPro" id="IPR024083">
    <property type="entry name" value="Fumarase/histidase_N"/>
</dbReference>
<keyword evidence="3" id="KW-1185">Reference proteome</keyword>
<gene>
    <name evidence="2" type="ORF">SAMN05444817_106107</name>
</gene>
<keyword evidence="1 2" id="KW-0456">Lyase</keyword>
<dbReference type="EMBL" id="FTOF01000006">
    <property type="protein sequence ID" value="SIS47844.1"/>
    <property type="molecule type" value="Genomic_DNA"/>
</dbReference>